<keyword evidence="3" id="KW-0378">Hydrolase</keyword>
<dbReference type="InterPro" id="IPR038765">
    <property type="entry name" value="Papain-like_cys_pep_sf"/>
</dbReference>
<dbReference type="Gene3D" id="3.90.1720.10">
    <property type="entry name" value="endopeptidase domain like (from Nostoc punctiforme)"/>
    <property type="match status" value="1"/>
</dbReference>
<proteinExistence type="inferred from homology"/>
<dbReference type="Pfam" id="PF00877">
    <property type="entry name" value="NLPC_P60"/>
    <property type="match status" value="1"/>
</dbReference>
<dbReference type="NCBIfam" id="TIGR02219">
    <property type="entry name" value="phage_NlpC_fam"/>
    <property type="match status" value="1"/>
</dbReference>
<dbReference type="PROSITE" id="PS51935">
    <property type="entry name" value="NLPC_P60"/>
    <property type="match status" value="1"/>
</dbReference>
<evidence type="ECO:0000256" key="1">
    <source>
        <dbReference type="ARBA" id="ARBA00007074"/>
    </source>
</evidence>
<evidence type="ECO:0000256" key="3">
    <source>
        <dbReference type="ARBA" id="ARBA00022801"/>
    </source>
</evidence>
<protein>
    <submittedName>
        <fullName evidence="6">Peptidase</fullName>
    </submittedName>
</protein>
<dbReference type="RefSeq" id="WP_110789329.1">
    <property type="nucleotide sequence ID" value="NZ_QJRY01000001.1"/>
</dbReference>
<evidence type="ECO:0000313" key="7">
    <source>
        <dbReference type="Proteomes" id="UP000247536"/>
    </source>
</evidence>
<comment type="similarity">
    <text evidence="1">Belongs to the peptidase C40 family.</text>
</comment>
<evidence type="ECO:0000313" key="6">
    <source>
        <dbReference type="EMBL" id="PYB76896.1"/>
    </source>
</evidence>
<dbReference type="SUPFAM" id="SSF54001">
    <property type="entry name" value="Cysteine proteinases"/>
    <property type="match status" value="1"/>
</dbReference>
<dbReference type="InterPro" id="IPR011929">
    <property type="entry name" value="Phage_pept_NlpC/P60"/>
</dbReference>
<dbReference type="EMBL" id="QJRY01000001">
    <property type="protein sequence ID" value="PYB76896.1"/>
    <property type="molecule type" value="Genomic_DNA"/>
</dbReference>
<gene>
    <name evidence="6" type="ORF">DMY87_00395</name>
</gene>
<name>A0ABX5NVI1_9HYPH</name>
<feature type="domain" description="NlpC/P60" evidence="5">
    <location>
        <begin position="1"/>
        <end position="144"/>
    </location>
</feature>
<keyword evidence="2" id="KW-0645">Protease</keyword>
<keyword evidence="7" id="KW-1185">Reference proteome</keyword>
<sequence length="196" mass="21183">MSVNARVLGIAERWIGTPYRHQGATRGVGCDCLGLVRGIWRELYGGEPEVVPAYAPDWAERSGEERLLQAAGRHFSTVASFEESRPGDLVLFRFRPGMAAKHAGILARMTETDVKADAASGDADLVGDHAGAGQLGLAMARDAGPDGIWTRAADELCSAPDAFIHAYEQSAVTRSALVPGWKRKIAGIYRFPERDF</sequence>
<comment type="caution">
    <text evidence="6">The sequence shown here is derived from an EMBL/GenBank/DDBJ whole genome shotgun (WGS) entry which is preliminary data.</text>
</comment>
<keyword evidence="4" id="KW-0788">Thiol protease</keyword>
<evidence type="ECO:0000256" key="2">
    <source>
        <dbReference type="ARBA" id="ARBA00022670"/>
    </source>
</evidence>
<dbReference type="Proteomes" id="UP000247536">
    <property type="component" value="Unassembled WGS sequence"/>
</dbReference>
<organism evidence="6 7">
    <name type="scientific">Rhizobium wuzhouense</name>
    <dbReference type="NCBI Taxonomy" id="1986026"/>
    <lineage>
        <taxon>Bacteria</taxon>
        <taxon>Pseudomonadati</taxon>
        <taxon>Pseudomonadota</taxon>
        <taxon>Alphaproteobacteria</taxon>
        <taxon>Hyphomicrobiales</taxon>
        <taxon>Rhizobiaceae</taxon>
        <taxon>Rhizobium/Agrobacterium group</taxon>
        <taxon>Rhizobium</taxon>
    </lineage>
</organism>
<evidence type="ECO:0000256" key="4">
    <source>
        <dbReference type="ARBA" id="ARBA00022807"/>
    </source>
</evidence>
<evidence type="ECO:0000259" key="5">
    <source>
        <dbReference type="PROSITE" id="PS51935"/>
    </source>
</evidence>
<accession>A0ABX5NVI1</accession>
<reference evidence="6 7" key="1">
    <citation type="submission" date="2018-06" db="EMBL/GenBank/DDBJ databases">
        <title>Rhizobium wuzhouense sp. nov., isolated from roots of Oryza officinalis.</title>
        <authorList>
            <person name="Yuan T."/>
        </authorList>
    </citation>
    <scope>NUCLEOTIDE SEQUENCE [LARGE SCALE GENOMIC DNA]</scope>
    <source>
        <strain evidence="6 7">W44</strain>
    </source>
</reference>
<dbReference type="InterPro" id="IPR000064">
    <property type="entry name" value="NLP_P60_dom"/>
</dbReference>